<dbReference type="Pfam" id="PF04237">
    <property type="entry name" value="YjbR"/>
    <property type="match status" value="1"/>
</dbReference>
<sequence length="128" mass="14892">MDVESLRDFCLTLPEVTECMPFDDTTLVFKVGGKMFLFAGLESVPLRFNVKCDPDLALVLRDTYPEVVPGYHCNKKYWNTITLHPGLKERLVKEWIVHSYTEVVKKMSRAQREHLEKLLTVWKESNGM</sequence>
<dbReference type="InterPro" id="IPR007351">
    <property type="entry name" value="YjbR"/>
</dbReference>
<gene>
    <name evidence="1" type="ORF">H9982_05035</name>
</gene>
<name>A0A9D2AQQ0_9BACT</name>
<comment type="caution">
    <text evidence="1">The sequence shown here is derived from an EMBL/GenBank/DDBJ whole genome shotgun (WGS) entry which is preliminary data.</text>
</comment>
<dbReference type="AlphaFoldDB" id="A0A9D2AQQ0"/>
<dbReference type="Gene3D" id="3.90.1150.30">
    <property type="match status" value="1"/>
</dbReference>
<protein>
    <submittedName>
        <fullName evidence="1">MmcQ/YjbR family DNA-binding protein</fullName>
    </submittedName>
</protein>
<dbReference type="SUPFAM" id="SSF142906">
    <property type="entry name" value="YjbR-like"/>
    <property type="match status" value="1"/>
</dbReference>
<proteinExistence type="predicted"/>
<dbReference type="InterPro" id="IPR038056">
    <property type="entry name" value="YjbR-like_sf"/>
</dbReference>
<accession>A0A9D2AQQ0</accession>
<dbReference type="PANTHER" id="PTHR35145">
    <property type="entry name" value="CYTOPLASMIC PROTEIN-RELATED"/>
    <property type="match status" value="1"/>
</dbReference>
<organism evidence="1 2">
    <name type="scientific">Candidatus Barnesiella excrementipullorum</name>
    <dbReference type="NCBI Taxonomy" id="2838479"/>
    <lineage>
        <taxon>Bacteria</taxon>
        <taxon>Pseudomonadati</taxon>
        <taxon>Bacteroidota</taxon>
        <taxon>Bacteroidia</taxon>
        <taxon>Bacteroidales</taxon>
        <taxon>Barnesiellaceae</taxon>
        <taxon>Barnesiella</taxon>
    </lineage>
</organism>
<dbReference type="GO" id="GO:0003677">
    <property type="term" value="F:DNA binding"/>
    <property type="evidence" value="ECO:0007669"/>
    <property type="project" value="UniProtKB-KW"/>
</dbReference>
<reference evidence="1" key="1">
    <citation type="journal article" date="2021" name="PeerJ">
        <title>Extensive microbial diversity within the chicken gut microbiome revealed by metagenomics and culture.</title>
        <authorList>
            <person name="Gilroy R."/>
            <person name="Ravi A."/>
            <person name="Getino M."/>
            <person name="Pursley I."/>
            <person name="Horton D.L."/>
            <person name="Alikhan N.F."/>
            <person name="Baker D."/>
            <person name="Gharbi K."/>
            <person name="Hall N."/>
            <person name="Watson M."/>
            <person name="Adriaenssens E.M."/>
            <person name="Foster-Nyarko E."/>
            <person name="Jarju S."/>
            <person name="Secka A."/>
            <person name="Antonio M."/>
            <person name="Oren A."/>
            <person name="Chaudhuri R.R."/>
            <person name="La Ragione R."/>
            <person name="Hildebrand F."/>
            <person name="Pallen M.J."/>
        </authorList>
    </citation>
    <scope>NUCLEOTIDE SEQUENCE</scope>
    <source>
        <strain evidence="1">ChiHjej12B11-16260</strain>
    </source>
</reference>
<evidence type="ECO:0000313" key="2">
    <source>
        <dbReference type="Proteomes" id="UP000824246"/>
    </source>
</evidence>
<evidence type="ECO:0000313" key="1">
    <source>
        <dbReference type="EMBL" id="HIX45566.1"/>
    </source>
</evidence>
<dbReference type="Proteomes" id="UP000824246">
    <property type="component" value="Unassembled WGS sequence"/>
</dbReference>
<dbReference type="PANTHER" id="PTHR35145:SF1">
    <property type="entry name" value="CYTOPLASMIC PROTEIN"/>
    <property type="match status" value="1"/>
</dbReference>
<dbReference type="InterPro" id="IPR058532">
    <property type="entry name" value="YjbR/MT2646/Rv2570-like"/>
</dbReference>
<keyword evidence="1" id="KW-0238">DNA-binding</keyword>
<reference evidence="1" key="2">
    <citation type="submission" date="2021-04" db="EMBL/GenBank/DDBJ databases">
        <authorList>
            <person name="Gilroy R."/>
        </authorList>
    </citation>
    <scope>NUCLEOTIDE SEQUENCE</scope>
    <source>
        <strain evidence="1">ChiHjej12B11-16260</strain>
    </source>
</reference>
<dbReference type="EMBL" id="DXFB01000134">
    <property type="protein sequence ID" value="HIX45566.1"/>
    <property type="molecule type" value="Genomic_DNA"/>
</dbReference>